<protein>
    <recommendedName>
        <fullName evidence="3">histidine kinase</fullName>
        <ecNumber evidence="3">2.7.13.3</ecNumber>
    </recommendedName>
</protein>
<accession>A0A9D2DK06</accession>
<organism evidence="13 14">
    <name type="scientific">Candidatus Olsenella stercoravium</name>
    <dbReference type="NCBI Taxonomy" id="2838713"/>
    <lineage>
        <taxon>Bacteria</taxon>
        <taxon>Bacillati</taxon>
        <taxon>Actinomycetota</taxon>
        <taxon>Coriobacteriia</taxon>
        <taxon>Coriobacteriales</taxon>
        <taxon>Atopobiaceae</taxon>
        <taxon>Olsenella</taxon>
    </lineage>
</organism>
<dbReference type="EMBL" id="DXBZ01000073">
    <property type="protein sequence ID" value="HIZ18264.1"/>
    <property type="molecule type" value="Genomic_DNA"/>
</dbReference>
<keyword evidence="7 13" id="KW-0418">Kinase</keyword>
<reference evidence="13" key="1">
    <citation type="journal article" date="2021" name="PeerJ">
        <title>Extensive microbial diversity within the chicken gut microbiome revealed by metagenomics and culture.</title>
        <authorList>
            <person name="Gilroy R."/>
            <person name="Ravi A."/>
            <person name="Getino M."/>
            <person name="Pursley I."/>
            <person name="Horton D.L."/>
            <person name="Alikhan N.F."/>
            <person name="Baker D."/>
            <person name="Gharbi K."/>
            <person name="Hall N."/>
            <person name="Watson M."/>
            <person name="Adriaenssens E.M."/>
            <person name="Foster-Nyarko E."/>
            <person name="Jarju S."/>
            <person name="Secka A."/>
            <person name="Antonio M."/>
            <person name="Oren A."/>
            <person name="Chaudhuri R.R."/>
            <person name="La Ragione R."/>
            <person name="Hildebrand F."/>
            <person name="Pallen M.J."/>
        </authorList>
    </citation>
    <scope>NUCLEOTIDE SEQUENCE</scope>
    <source>
        <strain evidence="13">ChiHecolR3B27-1887</strain>
    </source>
</reference>
<evidence type="ECO:0000256" key="10">
    <source>
        <dbReference type="ARBA" id="ARBA00023136"/>
    </source>
</evidence>
<dbReference type="InterPro" id="IPR005467">
    <property type="entry name" value="His_kinase_dom"/>
</dbReference>
<evidence type="ECO:0000256" key="9">
    <source>
        <dbReference type="ARBA" id="ARBA00023012"/>
    </source>
</evidence>
<dbReference type="Gene3D" id="3.30.565.10">
    <property type="entry name" value="Histidine kinase-like ATPase, C-terminal domain"/>
    <property type="match status" value="1"/>
</dbReference>
<evidence type="ECO:0000256" key="4">
    <source>
        <dbReference type="ARBA" id="ARBA00022553"/>
    </source>
</evidence>
<dbReference type="PRINTS" id="PR00344">
    <property type="entry name" value="BCTRLSENSOR"/>
</dbReference>
<dbReference type="InterPro" id="IPR004358">
    <property type="entry name" value="Sig_transdc_His_kin-like_C"/>
</dbReference>
<dbReference type="InterPro" id="IPR003594">
    <property type="entry name" value="HATPase_dom"/>
</dbReference>
<evidence type="ECO:0000256" key="1">
    <source>
        <dbReference type="ARBA" id="ARBA00000085"/>
    </source>
</evidence>
<evidence type="ECO:0000313" key="14">
    <source>
        <dbReference type="Proteomes" id="UP000824029"/>
    </source>
</evidence>
<dbReference type="FunFam" id="1.10.287.130:FF:000001">
    <property type="entry name" value="Two-component sensor histidine kinase"/>
    <property type="match status" value="1"/>
</dbReference>
<gene>
    <name evidence="13" type="ORF">IAA22_04035</name>
</gene>
<keyword evidence="9" id="KW-0902">Two-component regulatory system</keyword>
<name>A0A9D2DK06_9ACTN</name>
<evidence type="ECO:0000256" key="3">
    <source>
        <dbReference type="ARBA" id="ARBA00012438"/>
    </source>
</evidence>
<evidence type="ECO:0000259" key="12">
    <source>
        <dbReference type="PROSITE" id="PS50109"/>
    </source>
</evidence>
<feature type="domain" description="Histidine kinase" evidence="12">
    <location>
        <begin position="190"/>
        <end position="409"/>
    </location>
</feature>
<dbReference type="Pfam" id="PF00512">
    <property type="entry name" value="HisKA"/>
    <property type="match status" value="1"/>
</dbReference>
<reference evidence="13" key="2">
    <citation type="submission" date="2021-04" db="EMBL/GenBank/DDBJ databases">
        <authorList>
            <person name="Gilroy R."/>
        </authorList>
    </citation>
    <scope>NUCLEOTIDE SEQUENCE</scope>
    <source>
        <strain evidence="13">ChiHecolR3B27-1887</strain>
    </source>
</reference>
<evidence type="ECO:0000256" key="5">
    <source>
        <dbReference type="ARBA" id="ARBA00022679"/>
    </source>
</evidence>
<dbReference type="SUPFAM" id="SSF55874">
    <property type="entry name" value="ATPase domain of HSP90 chaperone/DNA topoisomerase II/histidine kinase"/>
    <property type="match status" value="1"/>
</dbReference>
<keyword evidence="10 11" id="KW-0472">Membrane</keyword>
<dbReference type="Gene3D" id="1.10.287.130">
    <property type="match status" value="1"/>
</dbReference>
<dbReference type="SUPFAM" id="SSF47384">
    <property type="entry name" value="Homodimeric domain of signal transducing histidine kinase"/>
    <property type="match status" value="1"/>
</dbReference>
<evidence type="ECO:0000256" key="6">
    <source>
        <dbReference type="ARBA" id="ARBA00022692"/>
    </source>
</evidence>
<dbReference type="SMART" id="SM00387">
    <property type="entry name" value="HATPase_c"/>
    <property type="match status" value="1"/>
</dbReference>
<dbReference type="InterPro" id="IPR050428">
    <property type="entry name" value="TCS_sensor_his_kinase"/>
</dbReference>
<dbReference type="Pfam" id="PF02518">
    <property type="entry name" value="HATPase_c"/>
    <property type="match status" value="1"/>
</dbReference>
<dbReference type="PANTHER" id="PTHR45436:SF5">
    <property type="entry name" value="SENSOR HISTIDINE KINASE TRCS"/>
    <property type="match status" value="1"/>
</dbReference>
<dbReference type="InterPro" id="IPR003661">
    <property type="entry name" value="HisK_dim/P_dom"/>
</dbReference>
<feature type="transmembrane region" description="Helical" evidence="11">
    <location>
        <begin position="148"/>
        <end position="169"/>
    </location>
</feature>
<sequence length="409" mass="44862">MLARLRREFIAITMLLVGLVLVGVLGMMFVSNAMTLRSVTTRILDRAIEGDITSAQIGDTTGEQSAEIMLAVVVELDHSGRLLDLGESPVQIPVDTLDDVVAEILSSPSDQGECESYPISWERARMPYGWRVALVDTYSRDAALRSQALNVLAVFAVSMGALFVVSYLLSGWVLRPVQRAWDQQRRFVSDASHELKTPLAVILANVQILEREQGIDASARRWVRSTHEEALHMKCLVEDLLTLARADEAGESTDQATSGPLPAASLTDLVSGCCLEFDAVAYERGCSIESELSPAVTARVRPADYQRVVRTLLDNATKYARPGSVVRVRLVRDARRSRLEVSNHGDVISPEELEHLFDRFYRTDRARQRTSEGGFGLGLAIAKALIESVGGSISATSTERDGTTFTVLL</sequence>
<dbReference type="PANTHER" id="PTHR45436">
    <property type="entry name" value="SENSOR HISTIDINE KINASE YKOH"/>
    <property type="match status" value="1"/>
</dbReference>
<evidence type="ECO:0000313" key="13">
    <source>
        <dbReference type="EMBL" id="HIZ18264.1"/>
    </source>
</evidence>
<keyword evidence="4" id="KW-0597">Phosphoprotein</keyword>
<evidence type="ECO:0000256" key="2">
    <source>
        <dbReference type="ARBA" id="ARBA00004236"/>
    </source>
</evidence>
<comment type="caution">
    <text evidence="13">The sequence shown here is derived from an EMBL/GenBank/DDBJ whole genome shotgun (WGS) entry which is preliminary data.</text>
</comment>
<dbReference type="EC" id="2.7.13.3" evidence="3"/>
<evidence type="ECO:0000256" key="7">
    <source>
        <dbReference type="ARBA" id="ARBA00022777"/>
    </source>
</evidence>
<dbReference type="AlphaFoldDB" id="A0A9D2DK06"/>
<dbReference type="GO" id="GO:0005886">
    <property type="term" value="C:plasma membrane"/>
    <property type="evidence" value="ECO:0007669"/>
    <property type="project" value="UniProtKB-SubCell"/>
</dbReference>
<feature type="transmembrane region" description="Helical" evidence="11">
    <location>
        <begin position="9"/>
        <end position="30"/>
    </location>
</feature>
<dbReference type="InterPro" id="IPR036097">
    <property type="entry name" value="HisK_dim/P_sf"/>
</dbReference>
<comment type="subcellular location">
    <subcellularLocation>
        <location evidence="2">Cell membrane</location>
    </subcellularLocation>
</comment>
<evidence type="ECO:0000256" key="11">
    <source>
        <dbReference type="SAM" id="Phobius"/>
    </source>
</evidence>
<keyword evidence="6 11" id="KW-0812">Transmembrane</keyword>
<keyword evidence="8 11" id="KW-1133">Transmembrane helix</keyword>
<dbReference type="Proteomes" id="UP000824029">
    <property type="component" value="Unassembled WGS sequence"/>
</dbReference>
<dbReference type="GO" id="GO:0000155">
    <property type="term" value="F:phosphorelay sensor kinase activity"/>
    <property type="evidence" value="ECO:0007669"/>
    <property type="project" value="InterPro"/>
</dbReference>
<comment type="catalytic activity">
    <reaction evidence="1">
        <text>ATP + protein L-histidine = ADP + protein N-phospho-L-histidine.</text>
        <dbReference type="EC" id="2.7.13.3"/>
    </reaction>
</comment>
<dbReference type="PROSITE" id="PS50109">
    <property type="entry name" value="HIS_KIN"/>
    <property type="match status" value="1"/>
</dbReference>
<keyword evidence="5" id="KW-0808">Transferase</keyword>
<dbReference type="SMART" id="SM00388">
    <property type="entry name" value="HisKA"/>
    <property type="match status" value="1"/>
</dbReference>
<dbReference type="CDD" id="cd00082">
    <property type="entry name" value="HisKA"/>
    <property type="match status" value="1"/>
</dbReference>
<proteinExistence type="predicted"/>
<dbReference type="InterPro" id="IPR036890">
    <property type="entry name" value="HATPase_C_sf"/>
</dbReference>
<evidence type="ECO:0000256" key="8">
    <source>
        <dbReference type="ARBA" id="ARBA00022989"/>
    </source>
</evidence>